<dbReference type="CDD" id="cd04647">
    <property type="entry name" value="LbH_MAT_like"/>
    <property type="match status" value="1"/>
</dbReference>
<comment type="caution">
    <text evidence="5">The sequence shown here is derived from an EMBL/GenBank/DDBJ whole genome shotgun (WGS) entry which is preliminary data.</text>
</comment>
<evidence type="ECO:0000256" key="1">
    <source>
        <dbReference type="ARBA" id="ARBA00007274"/>
    </source>
</evidence>
<dbReference type="Pfam" id="PF14602">
    <property type="entry name" value="Hexapep_2"/>
    <property type="match status" value="2"/>
</dbReference>
<keyword evidence="3" id="KW-0677">Repeat</keyword>
<name>A0A939ET29_9BACT</name>
<gene>
    <name evidence="5" type="ORF">J0X19_02515</name>
</gene>
<keyword evidence="2" id="KW-0808">Transferase</keyword>
<accession>A0A939ET29</accession>
<dbReference type="PANTHER" id="PTHR23416">
    <property type="entry name" value="SIALIC ACID SYNTHASE-RELATED"/>
    <property type="match status" value="1"/>
</dbReference>
<dbReference type="InterPro" id="IPR018357">
    <property type="entry name" value="Hexapep_transf_CS"/>
</dbReference>
<sequence>MSVVDSIKNNPKLKKLVLYLLVVPQEARPRLWVRWLVNPFKHRYGRGSLVRWKTRLDVLPFNPFEVGAKAIIEDYVTINNGMGGVFIGDRSLIGISSVLIGPIRLGNDVIIAQHVVFSGLNHGYQDITMPINDQPCSTAAIVVDDEAWIGANAVITAGVHIGKHAVVAAGSVVTKDVPAYAVVGGNPARVIKQYNASSGTWDRVR</sequence>
<keyword evidence="4 5" id="KW-0012">Acyltransferase</keyword>
<dbReference type="InterPro" id="IPR001451">
    <property type="entry name" value="Hexapep"/>
</dbReference>
<dbReference type="Gene3D" id="2.160.10.10">
    <property type="entry name" value="Hexapeptide repeat proteins"/>
    <property type="match status" value="1"/>
</dbReference>
<dbReference type="SUPFAM" id="SSF51161">
    <property type="entry name" value="Trimeric LpxA-like enzymes"/>
    <property type="match status" value="1"/>
</dbReference>
<protein>
    <submittedName>
        <fullName evidence="5">Acyltransferase</fullName>
    </submittedName>
</protein>
<evidence type="ECO:0000313" key="6">
    <source>
        <dbReference type="Proteomes" id="UP000664144"/>
    </source>
</evidence>
<dbReference type="Proteomes" id="UP000664144">
    <property type="component" value="Unassembled WGS sequence"/>
</dbReference>
<dbReference type="InterPro" id="IPR051159">
    <property type="entry name" value="Hexapeptide_acetyltransf"/>
</dbReference>
<dbReference type="GO" id="GO:0008374">
    <property type="term" value="F:O-acyltransferase activity"/>
    <property type="evidence" value="ECO:0007669"/>
    <property type="project" value="TreeGrafter"/>
</dbReference>
<evidence type="ECO:0000256" key="2">
    <source>
        <dbReference type="ARBA" id="ARBA00022679"/>
    </source>
</evidence>
<comment type="similarity">
    <text evidence="1">Belongs to the transferase hexapeptide repeat family.</text>
</comment>
<dbReference type="PANTHER" id="PTHR23416:SF23">
    <property type="entry name" value="ACETYLTRANSFERASE C18B11.09C-RELATED"/>
    <property type="match status" value="1"/>
</dbReference>
<organism evidence="5 6">
    <name type="scientific">Hymenobacter telluris</name>
    <dbReference type="NCBI Taxonomy" id="2816474"/>
    <lineage>
        <taxon>Bacteria</taxon>
        <taxon>Pseudomonadati</taxon>
        <taxon>Bacteroidota</taxon>
        <taxon>Cytophagia</taxon>
        <taxon>Cytophagales</taxon>
        <taxon>Hymenobacteraceae</taxon>
        <taxon>Hymenobacter</taxon>
    </lineage>
</organism>
<evidence type="ECO:0000313" key="5">
    <source>
        <dbReference type="EMBL" id="MBO0356806.1"/>
    </source>
</evidence>
<dbReference type="GO" id="GO:0005829">
    <property type="term" value="C:cytosol"/>
    <property type="evidence" value="ECO:0007669"/>
    <property type="project" value="TreeGrafter"/>
</dbReference>
<keyword evidence="6" id="KW-1185">Reference proteome</keyword>
<proteinExistence type="inferred from homology"/>
<dbReference type="EMBL" id="JAFLQZ010000002">
    <property type="protein sequence ID" value="MBO0356806.1"/>
    <property type="molecule type" value="Genomic_DNA"/>
</dbReference>
<dbReference type="InterPro" id="IPR011004">
    <property type="entry name" value="Trimer_LpxA-like_sf"/>
</dbReference>
<evidence type="ECO:0000256" key="3">
    <source>
        <dbReference type="ARBA" id="ARBA00022737"/>
    </source>
</evidence>
<evidence type="ECO:0000256" key="4">
    <source>
        <dbReference type="ARBA" id="ARBA00023315"/>
    </source>
</evidence>
<dbReference type="RefSeq" id="WP_206980601.1">
    <property type="nucleotide sequence ID" value="NZ_JAFLQZ010000002.1"/>
</dbReference>
<dbReference type="AlphaFoldDB" id="A0A939ET29"/>
<dbReference type="PROSITE" id="PS00101">
    <property type="entry name" value="HEXAPEP_TRANSFERASES"/>
    <property type="match status" value="1"/>
</dbReference>
<reference evidence="5" key="1">
    <citation type="submission" date="2021-03" db="EMBL/GenBank/DDBJ databases">
        <authorList>
            <person name="Kim M.K."/>
        </authorList>
    </citation>
    <scope>NUCLEOTIDE SEQUENCE</scope>
    <source>
        <strain evidence="5">BT186</strain>
    </source>
</reference>